<dbReference type="EMBL" id="CP144748">
    <property type="protein sequence ID" value="WVZ71256.1"/>
    <property type="molecule type" value="Genomic_DNA"/>
</dbReference>
<dbReference type="Gene3D" id="2.30.29.30">
    <property type="entry name" value="Pleckstrin-homology domain (PH domain)/Phosphotyrosine-binding domain (PTB)"/>
    <property type="match status" value="1"/>
</dbReference>
<reference evidence="2 3" key="1">
    <citation type="submission" date="2024-02" db="EMBL/GenBank/DDBJ databases">
        <title>High-quality chromosome-scale genome assembly of Pensacola bahiagrass (Paspalum notatum Flugge var. saurae).</title>
        <authorList>
            <person name="Vega J.M."/>
            <person name="Podio M."/>
            <person name="Orjuela J."/>
            <person name="Siena L.A."/>
            <person name="Pessino S.C."/>
            <person name="Combes M.C."/>
            <person name="Mariac C."/>
            <person name="Albertini E."/>
            <person name="Pupilli F."/>
            <person name="Ortiz J.P.A."/>
            <person name="Leblanc O."/>
        </authorList>
    </citation>
    <scope>NUCLEOTIDE SEQUENCE [LARGE SCALE GENOMIC DNA]</scope>
    <source>
        <strain evidence="2">R1</strain>
        <tissue evidence="2">Leaf</tissue>
    </source>
</reference>
<evidence type="ECO:0000313" key="3">
    <source>
        <dbReference type="Proteomes" id="UP001341281"/>
    </source>
</evidence>
<sequence length="56" mass="6097">MAEQERRDAEAGEDGAASAVASHTSSMKRVKVYRLTDGGKWDDQGTGHVSIEYIEV</sequence>
<evidence type="ECO:0000256" key="1">
    <source>
        <dbReference type="SAM" id="MobiDB-lite"/>
    </source>
</evidence>
<evidence type="ECO:0000313" key="2">
    <source>
        <dbReference type="EMBL" id="WVZ71256.1"/>
    </source>
</evidence>
<organism evidence="2 3">
    <name type="scientific">Paspalum notatum var. saurae</name>
    <dbReference type="NCBI Taxonomy" id="547442"/>
    <lineage>
        <taxon>Eukaryota</taxon>
        <taxon>Viridiplantae</taxon>
        <taxon>Streptophyta</taxon>
        <taxon>Embryophyta</taxon>
        <taxon>Tracheophyta</taxon>
        <taxon>Spermatophyta</taxon>
        <taxon>Magnoliopsida</taxon>
        <taxon>Liliopsida</taxon>
        <taxon>Poales</taxon>
        <taxon>Poaceae</taxon>
        <taxon>PACMAD clade</taxon>
        <taxon>Panicoideae</taxon>
        <taxon>Andropogonodae</taxon>
        <taxon>Paspaleae</taxon>
        <taxon>Paspalinae</taxon>
        <taxon>Paspalum</taxon>
    </lineage>
</organism>
<proteinExistence type="predicted"/>
<protein>
    <submittedName>
        <fullName evidence="2">Uncharacterized protein</fullName>
    </submittedName>
</protein>
<name>A0AAQ3WS10_PASNO</name>
<dbReference type="InterPro" id="IPR011993">
    <property type="entry name" value="PH-like_dom_sf"/>
</dbReference>
<feature type="region of interest" description="Disordered" evidence="1">
    <location>
        <begin position="1"/>
        <end position="25"/>
    </location>
</feature>
<dbReference type="AlphaFoldDB" id="A0AAQ3WS10"/>
<gene>
    <name evidence="2" type="ORF">U9M48_019865</name>
</gene>
<accession>A0AAQ3WS10</accession>
<dbReference type="Proteomes" id="UP001341281">
    <property type="component" value="Chromosome 04"/>
</dbReference>
<keyword evidence="3" id="KW-1185">Reference proteome</keyword>
<feature type="compositionally biased region" description="Basic and acidic residues" evidence="1">
    <location>
        <begin position="1"/>
        <end position="10"/>
    </location>
</feature>